<proteinExistence type="inferred from homology"/>
<dbReference type="RefSeq" id="XP_009829749.1">
    <property type="nucleotide sequence ID" value="XM_009831447.1"/>
</dbReference>
<evidence type="ECO:0000256" key="3">
    <source>
        <dbReference type="ARBA" id="ARBA00023163"/>
    </source>
</evidence>
<organism evidence="6">
    <name type="scientific">Aphanomyces astaci</name>
    <name type="common">Crayfish plague agent</name>
    <dbReference type="NCBI Taxonomy" id="112090"/>
    <lineage>
        <taxon>Eukaryota</taxon>
        <taxon>Sar</taxon>
        <taxon>Stramenopiles</taxon>
        <taxon>Oomycota</taxon>
        <taxon>Saprolegniomycetes</taxon>
        <taxon>Saprolegniales</taxon>
        <taxon>Verrucalvaceae</taxon>
        <taxon>Aphanomyces</taxon>
    </lineage>
</organism>
<dbReference type="EMBL" id="KI913125">
    <property type="protein sequence ID" value="ETV80802.1"/>
    <property type="molecule type" value="Genomic_DNA"/>
</dbReference>
<dbReference type="InterPro" id="IPR038635">
    <property type="entry name" value="CCR4-NOT_su2/3/5_C_sf"/>
</dbReference>
<dbReference type="InterPro" id="IPR040168">
    <property type="entry name" value="Not2/3/5"/>
</dbReference>
<keyword evidence="3" id="KW-0804">Transcription</keyword>
<feature type="domain" description="NOT2/NOT3/NOT5 C-terminal" evidence="5">
    <location>
        <begin position="334"/>
        <end position="437"/>
    </location>
</feature>
<dbReference type="PANTHER" id="PTHR23326">
    <property type="entry name" value="CCR4 NOT-RELATED"/>
    <property type="match status" value="1"/>
</dbReference>
<evidence type="ECO:0000256" key="1">
    <source>
        <dbReference type="ARBA" id="ARBA00007682"/>
    </source>
</evidence>
<dbReference type="Gene3D" id="2.30.30.1020">
    <property type="entry name" value="CCR4-NOT complex subunit 2/3/5, C-terminal domain"/>
    <property type="match status" value="1"/>
</dbReference>
<dbReference type="Pfam" id="PF04153">
    <property type="entry name" value="NOT2_3_5_C"/>
    <property type="match status" value="1"/>
</dbReference>
<dbReference type="GO" id="GO:0030015">
    <property type="term" value="C:CCR4-NOT core complex"/>
    <property type="evidence" value="ECO:0007669"/>
    <property type="project" value="InterPro"/>
</dbReference>
<dbReference type="AlphaFoldDB" id="W4GMA1"/>
<dbReference type="GO" id="GO:0006355">
    <property type="term" value="P:regulation of DNA-templated transcription"/>
    <property type="evidence" value="ECO:0007669"/>
    <property type="project" value="InterPro"/>
</dbReference>
<feature type="region of interest" description="Disordered" evidence="4">
    <location>
        <begin position="240"/>
        <end position="292"/>
    </location>
</feature>
<dbReference type="VEuPathDB" id="FungiDB:H257_06276"/>
<protein>
    <recommendedName>
        <fullName evidence="5">NOT2/NOT3/NOT5 C-terminal domain-containing protein</fullName>
    </recommendedName>
</protein>
<dbReference type="OrthoDB" id="25391at2759"/>
<evidence type="ECO:0000259" key="5">
    <source>
        <dbReference type="Pfam" id="PF04153"/>
    </source>
</evidence>
<evidence type="ECO:0000256" key="2">
    <source>
        <dbReference type="ARBA" id="ARBA00023015"/>
    </source>
</evidence>
<dbReference type="GeneID" id="20808272"/>
<gene>
    <name evidence="6" type="ORF">H257_06276</name>
</gene>
<evidence type="ECO:0000256" key="4">
    <source>
        <dbReference type="SAM" id="MobiDB-lite"/>
    </source>
</evidence>
<comment type="similarity">
    <text evidence="1">Belongs to the CNOT2/3/5 family.</text>
</comment>
<keyword evidence="2" id="KW-0805">Transcription regulation</keyword>
<feature type="compositionally biased region" description="Polar residues" evidence="4">
    <location>
        <begin position="240"/>
        <end position="287"/>
    </location>
</feature>
<accession>W4GMA1</accession>
<dbReference type="InterPro" id="IPR007282">
    <property type="entry name" value="NOT2/3/5_C"/>
</dbReference>
<dbReference type="STRING" id="112090.W4GMA1"/>
<sequence length="464" mass="50312">MSVLDPSKDKLAYFKDNIQTAEDQEDFDASQYYYNRQEGFFKAAQSGLAGNDGLSPGAGLTMPSMPPGAFGSFGSSGSSSQSSMNSFLAATTTGLGMGSIGMSSMGMGGGVGMGMGMATSNTASNINVLRPTPAAPTSALPAHEMNYMARTLSTEAIPTAPKAPRQIFSDKGPDMSEFPALTSRSLSLDVDTGASYRQNSEFVIQKEDFPALSAFGSQPLTSNEKAMSTTNDAMLQRHQPTTTNNNASIGSRSSGGSLTNFSQGNFQANNLNSFPTLSEAKQGNGASDRQDEHPKFGLIGMLQFMRPNDSERTLVHGYDLTSLGMNLNSSESLHQTFASPWADGPSTKEPQFNLPACYYNQPPVLKTTHLSKFQLETLFFVFYAMPKDVVQAYAAQELYIREWRYHVELKLWFKRQPNEGSGVAQFIYFDINTWERRLFGGNTSGVSAGFMGEDDIRVKFSNSA</sequence>
<evidence type="ECO:0000313" key="6">
    <source>
        <dbReference type="EMBL" id="ETV80802.1"/>
    </source>
</evidence>
<name>W4GMA1_APHAT</name>
<reference evidence="6" key="1">
    <citation type="submission" date="2013-12" db="EMBL/GenBank/DDBJ databases">
        <title>The Genome Sequence of Aphanomyces astaci APO3.</title>
        <authorList>
            <consortium name="The Broad Institute Genomics Platform"/>
            <person name="Russ C."/>
            <person name="Tyler B."/>
            <person name="van West P."/>
            <person name="Dieguez-Uribeondo J."/>
            <person name="Young S.K."/>
            <person name="Zeng Q."/>
            <person name="Gargeya S."/>
            <person name="Fitzgerald M."/>
            <person name="Abouelleil A."/>
            <person name="Alvarado L."/>
            <person name="Chapman S.B."/>
            <person name="Gainer-Dewar J."/>
            <person name="Goldberg J."/>
            <person name="Griggs A."/>
            <person name="Gujja S."/>
            <person name="Hansen M."/>
            <person name="Howarth C."/>
            <person name="Imamovic A."/>
            <person name="Ireland A."/>
            <person name="Larimer J."/>
            <person name="McCowan C."/>
            <person name="Murphy C."/>
            <person name="Pearson M."/>
            <person name="Poon T.W."/>
            <person name="Priest M."/>
            <person name="Roberts A."/>
            <person name="Saif S."/>
            <person name="Shea T."/>
            <person name="Sykes S."/>
            <person name="Wortman J."/>
            <person name="Nusbaum C."/>
            <person name="Birren B."/>
        </authorList>
    </citation>
    <scope>NUCLEOTIDE SEQUENCE [LARGE SCALE GENOMIC DNA]</scope>
    <source>
        <strain evidence="6">APO3</strain>
    </source>
</reference>